<dbReference type="SUPFAM" id="SSF100950">
    <property type="entry name" value="NagB/RpiA/CoA transferase-like"/>
    <property type="match status" value="1"/>
</dbReference>
<dbReference type="Gene3D" id="3.40.50.10470">
    <property type="entry name" value="Translation initiation factor eif-2b, domain 2"/>
    <property type="match status" value="1"/>
</dbReference>
<dbReference type="GO" id="GO:0005829">
    <property type="term" value="C:cytosol"/>
    <property type="evidence" value="ECO:0007669"/>
    <property type="project" value="UniProtKB-SubCell"/>
</dbReference>
<protein>
    <recommendedName>
        <fullName evidence="6">Translation initiation factor eIF2B subunit alpha</fullName>
    </recommendedName>
    <alternativeName>
        <fullName evidence="7">eIF2B GDP-GTP exchange factor subunit alpha</fullName>
    </alternativeName>
</protein>
<evidence type="ECO:0000256" key="5">
    <source>
        <dbReference type="ARBA" id="ARBA00022917"/>
    </source>
</evidence>
<evidence type="ECO:0000313" key="11">
    <source>
        <dbReference type="EMBL" id="PSK38071.1"/>
    </source>
</evidence>
<dbReference type="InterPro" id="IPR042528">
    <property type="entry name" value="elF-2B_alpha_N"/>
</dbReference>
<dbReference type="Pfam" id="PF01008">
    <property type="entry name" value="IF-2B"/>
    <property type="match status" value="1"/>
</dbReference>
<reference evidence="11 12" key="1">
    <citation type="submission" date="2017-05" db="EMBL/GenBank/DDBJ databases">
        <title>Draft genome sequence of Elsinoe australis.</title>
        <authorList>
            <person name="Cheng Q."/>
        </authorList>
    </citation>
    <scope>NUCLEOTIDE SEQUENCE [LARGE SCALE GENOMIC DNA]</scope>
    <source>
        <strain evidence="11 12">NL1</strain>
    </source>
</reference>
<name>A0A2P7YQ19_9PEZI</name>
<dbReference type="AlphaFoldDB" id="A0A2P7YQ19"/>
<evidence type="ECO:0000256" key="7">
    <source>
        <dbReference type="ARBA" id="ARBA00044236"/>
    </source>
</evidence>
<evidence type="ECO:0000256" key="2">
    <source>
        <dbReference type="ARBA" id="ARBA00007251"/>
    </source>
</evidence>
<dbReference type="InterPro" id="IPR051501">
    <property type="entry name" value="eIF2B_alpha/beta/delta"/>
</dbReference>
<evidence type="ECO:0000256" key="9">
    <source>
        <dbReference type="RuleBase" id="RU003814"/>
    </source>
</evidence>
<organism evidence="11 12">
    <name type="scientific">Elsinoe australis</name>
    <dbReference type="NCBI Taxonomy" id="40998"/>
    <lineage>
        <taxon>Eukaryota</taxon>
        <taxon>Fungi</taxon>
        <taxon>Dikarya</taxon>
        <taxon>Ascomycota</taxon>
        <taxon>Pezizomycotina</taxon>
        <taxon>Dothideomycetes</taxon>
        <taxon>Dothideomycetidae</taxon>
        <taxon>Myriangiales</taxon>
        <taxon>Elsinoaceae</taxon>
        <taxon>Elsinoe</taxon>
    </lineage>
</organism>
<proteinExistence type="inferred from homology"/>
<dbReference type="PANTHER" id="PTHR45860:SF1">
    <property type="entry name" value="TRANSLATION INITIATION FACTOR EIF-2B SUBUNIT ALPHA"/>
    <property type="match status" value="1"/>
</dbReference>
<evidence type="ECO:0000256" key="10">
    <source>
        <dbReference type="SAM" id="MobiDB-lite"/>
    </source>
</evidence>
<comment type="caution">
    <text evidence="11">The sequence shown here is derived from an EMBL/GenBank/DDBJ whole genome shotgun (WGS) entry which is preliminary data.</text>
</comment>
<dbReference type="Gene3D" id="1.20.120.1070">
    <property type="entry name" value="Translation initiation factor eIF-2B, N-terminal domain"/>
    <property type="match status" value="1"/>
</dbReference>
<dbReference type="GO" id="GO:0003743">
    <property type="term" value="F:translation initiation factor activity"/>
    <property type="evidence" value="ECO:0007669"/>
    <property type="project" value="UniProtKB-KW"/>
</dbReference>
<dbReference type="OrthoDB" id="10249309at2759"/>
<accession>A0A2P7YQ19</accession>
<keyword evidence="5" id="KW-0648">Protein biosynthesis</keyword>
<keyword evidence="12" id="KW-1185">Reference proteome</keyword>
<evidence type="ECO:0000256" key="3">
    <source>
        <dbReference type="ARBA" id="ARBA00022490"/>
    </source>
</evidence>
<feature type="region of interest" description="Disordered" evidence="10">
    <location>
        <begin position="309"/>
        <end position="328"/>
    </location>
</feature>
<dbReference type="GO" id="GO:0005851">
    <property type="term" value="C:eukaryotic translation initiation factor 2B complex"/>
    <property type="evidence" value="ECO:0007669"/>
    <property type="project" value="TreeGrafter"/>
</dbReference>
<dbReference type="InterPro" id="IPR037171">
    <property type="entry name" value="NagB/RpiA_transferase-like"/>
</dbReference>
<evidence type="ECO:0000313" key="12">
    <source>
        <dbReference type="Proteomes" id="UP000243723"/>
    </source>
</evidence>
<keyword evidence="3" id="KW-0963">Cytoplasm</keyword>
<evidence type="ECO:0000256" key="8">
    <source>
        <dbReference type="ARBA" id="ARBA00046432"/>
    </source>
</evidence>
<sequence>MPTADNPPFDVVQTYNNLLRDDPDLTMPVAAIESLVIALSQHPSTTVSETLSLLTTLTSQLKSGVSNPIALSAGTDLFQRYIITTLQRPTASVSGRTGSEVASFDEVRSHLVRNGRLFVERAKEARERIAAFGRGFVRDGSVVLTNGGSRVVGALLRSAAEGSRGFGSGGSVRFKVIYVVNSPAPGKGTEGKAVLAPGLVGDDESRANISALRKLGVPVAVIPATAMAYCLGQVTACFVGAEGVVENGGIISRLGTYQMGMLAKQAGKPFYVVAESHKFVRLYPLGQNDLGIEQNIVDFRTDYVEAGSKGDAAGGKQGDGPKLPQTSLDEAVDFTPPHLISGIITEAGVLLPSAVSEELIKIWF</sequence>
<comment type="subcellular location">
    <subcellularLocation>
        <location evidence="1">Cytoplasm</location>
        <location evidence="1">Cytosol</location>
    </subcellularLocation>
</comment>
<dbReference type="PANTHER" id="PTHR45860">
    <property type="entry name" value="TRANSLATION INITIATION FACTOR EIF-2B SUBUNIT ALPHA"/>
    <property type="match status" value="1"/>
</dbReference>
<evidence type="ECO:0000256" key="6">
    <source>
        <dbReference type="ARBA" id="ARBA00044208"/>
    </source>
</evidence>
<dbReference type="InterPro" id="IPR042529">
    <property type="entry name" value="IF_2B-like_C"/>
</dbReference>
<evidence type="ECO:0000256" key="1">
    <source>
        <dbReference type="ARBA" id="ARBA00004514"/>
    </source>
</evidence>
<dbReference type="GO" id="GO:0005085">
    <property type="term" value="F:guanyl-nucleotide exchange factor activity"/>
    <property type="evidence" value="ECO:0007669"/>
    <property type="project" value="TreeGrafter"/>
</dbReference>
<dbReference type="InterPro" id="IPR000649">
    <property type="entry name" value="IF-2B-related"/>
</dbReference>
<comment type="similarity">
    <text evidence="2 9">Belongs to the eIF-2B alpha/beta/delta subunits family.</text>
</comment>
<dbReference type="Proteomes" id="UP000243723">
    <property type="component" value="Unassembled WGS sequence"/>
</dbReference>
<evidence type="ECO:0000256" key="4">
    <source>
        <dbReference type="ARBA" id="ARBA00022540"/>
    </source>
</evidence>
<gene>
    <name evidence="11" type="ORF">B9Z65_1262</name>
</gene>
<dbReference type="EMBL" id="NHZQ01000404">
    <property type="protein sequence ID" value="PSK38071.1"/>
    <property type="molecule type" value="Genomic_DNA"/>
</dbReference>
<keyword evidence="4" id="KW-0396">Initiation factor</keyword>
<dbReference type="STRING" id="40998.A0A2P7YQ19"/>
<comment type="subunit">
    <text evidence="8">Component of the translation initiation factor 2B (eIF2B) complex which is a heterodecamer of two sets of five different subunits: alpha, beta, gamma, delta and epsilon. Subunits alpha, beta and delta comprise a regulatory subcomplex and subunits epsilon and gamma comprise a catalytic subcomplex. Within the complex, the hexameric regulatory complex resides at the center, with the two heterodimeric catalytic subcomplexes bound on opposite sides.</text>
</comment>